<dbReference type="EMBL" id="LAXJ01000002">
    <property type="protein sequence ID" value="KRS14392.1"/>
    <property type="molecule type" value="Genomic_DNA"/>
</dbReference>
<accession>A0A0T5NZV9</accession>
<dbReference type="InterPro" id="IPR033900">
    <property type="entry name" value="Gram_neg_porin_domain"/>
</dbReference>
<dbReference type="Proteomes" id="UP000051295">
    <property type="component" value="Unassembled WGS sequence"/>
</dbReference>
<dbReference type="GO" id="GO:0016020">
    <property type="term" value="C:membrane"/>
    <property type="evidence" value="ECO:0007669"/>
    <property type="project" value="InterPro"/>
</dbReference>
<dbReference type="GO" id="GO:0015288">
    <property type="term" value="F:porin activity"/>
    <property type="evidence" value="ECO:0007669"/>
    <property type="project" value="InterPro"/>
</dbReference>
<dbReference type="Pfam" id="PF13609">
    <property type="entry name" value="Porin_4"/>
    <property type="match status" value="1"/>
</dbReference>
<evidence type="ECO:0000313" key="2">
    <source>
        <dbReference type="EMBL" id="KRS14392.1"/>
    </source>
</evidence>
<evidence type="ECO:0000313" key="3">
    <source>
        <dbReference type="Proteomes" id="UP000051295"/>
    </source>
</evidence>
<proteinExistence type="predicted"/>
<dbReference type="PATRIC" id="fig|1641875.4.peg.1348"/>
<organism evidence="2 3">
    <name type="scientific">Roseovarius atlanticus</name>
    <dbReference type="NCBI Taxonomy" id="1641875"/>
    <lineage>
        <taxon>Bacteria</taxon>
        <taxon>Pseudomonadati</taxon>
        <taxon>Pseudomonadota</taxon>
        <taxon>Alphaproteobacteria</taxon>
        <taxon>Rhodobacterales</taxon>
        <taxon>Roseobacteraceae</taxon>
        <taxon>Roseovarius</taxon>
    </lineage>
</organism>
<dbReference type="STRING" id="1641875.XM53_01305"/>
<gene>
    <name evidence="2" type="ORF">XM53_01305</name>
</gene>
<evidence type="ECO:0000259" key="1">
    <source>
        <dbReference type="Pfam" id="PF13609"/>
    </source>
</evidence>
<sequence>MGYAHSSVSNGGGDISSFTLDGAGSVSFDSGVHLGFDGTIAKIDPDGAGDLDAMDLGLTLNYQFNNGAVVGGYLDHASLDPTGAGSLDVTSYGLSGGYVTNQFGIELFLGESETSPSLPAGADWVDYGVNIRYAASEQFRVGGHYINSEISGGGGSVDISSWGLGGSYSFANGFSGFAGVNHLDISNVNADATTYGIGVGYSLDRVMSASAMLSLELARTDVSLGGGSADVDTVRLGVTVPLGGANAEPPLNSVSRSVMSPRHNAVSTGLDAAF</sequence>
<dbReference type="Gene3D" id="2.40.160.10">
    <property type="entry name" value="Porin"/>
    <property type="match status" value="1"/>
</dbReference>
<reference evidence="2 3" key="1">
    <citation type="submission" date="2015-04" db="EMBL/GenBank/DDBJ databases">
        <title>The draft genome sequence of Roseovarius sp.R12b.</title>
        <authorList>
            <person name="Li G."/>
            <person name="Lai Q."/>
            <person name="Shao Z."/>
            <person name="Yan P."/>
        </authorList>
    </citation>
    <scope>NUCLEOTIDE SEQUENCE [LARGE SCALE GENOMIC DNA]</scope>
    <source>
        <strain evidence="2 3">R12B</strain>
    </source>
</reference>
<feature type="domain" description="Porin" evidence="1">
    <location>
        <begin position="126"/>
        <end position="208"/>
    </location>
</feature>
<name>A0A0T5NZV9_9RHOB</name>
<comment type="caution">
    <text evidence="2">The sequence shown here is derived from an EMBL/GenBank/DDBJ whole genome shotgun (WGS) entry which is preliminary data.</text>
</comment>
<dbReference type="AlphaFoldDB" id="A0A0T5NZV9"/>
<dbReference type="SUPFAM" id="SSF56935">
    <property type="entry name" value="Porins"/>
    <property type="match status" value="1"/>
</dbReference>
<protein>
    <recommendedName>
        <fullName evidence="1">Porin domain-containing protein</fullName>
    </recommendedName>
</protein>
<keyword evidence="3" id="KW-1185">Reference proteome</keyword>
<dbReference type="InterPro" id="IPR023614">
    <property type="entry name" value="Porin_dom_sf"/>
</dbReference>